<keyword evidence="2" id="KW-0732">Signal</keyword>
<evidence type="ECO:0000256" key="1">
    <source>
        <dbReference type="SAM" id="MobiDB-lite"/>
    </source>
</evidence>
<sequence length="309" mass="33345">MKLLTCLTSRSLPAGLLALACLMAPHAAMADSQQAIDSERKKIQSTLTQHAEREVYLKDRIARTEEELQSAEKALEKQEEKLSDAISNAEQNPSDSTARAATHASIRYNRSEARSERLQERLDAAKDELASIEAHRSELNRQLGALKTREEQLKAAAAKPAPKPAAPVSKPAPAVAAPAVAPAAPVVAAPAPAPAVAATWPSPDDESPANVAFAKRKMAAATGKPAGQPPLPSVKLNHNRGRGTESLEYIGDNLYVISMRLEAGMWGFKIFNETFWVSIPKASADQEFRLVYDVNGRAQLNVFRASLLN</sequence>
<proteinExistence type="predicted"/>
<feature type="signal peptide" evidence="2">
    <location>
        <begin position="1"/>
        <end position="30"/>
    </location>
</feature>
<keyword evidence="4" id="KW-1185">Reference proteome</keyword>
<dbReference type="HOGENOM" id="CLU_899863_0_0_6"/>
<evidence type="ECO:0000313" key="4">
    <source>
        <dbReference type="Proteomes" id="UP000000466"/>
    </source>
</evidence>
<feature type="compositionally biased region" description="Polar residues" evidence="1">
    <location>
        <begin position="85"/>
        <end position="99"/>
    </location>
</feature>
<accession>K4KYP8</accession>
<dbReference type="Proteomes" id="UP000000466">
    <property type="component" value="Chromosome"/>
</dbReference>
<evidence type="ECO:0000313" key="3">
    <source>
        <dbReference type="EMBL" id="AFU99067.1"/>
    </source>
</evidence>
<dbReference type="PROSITE" id="PS51257">
    <property type="entry name" value="PROKAR_LIPOPROTEIN"/>
    <property type="match status" value="1"/>
</dbReference>
<feature type="region of interest" description="Disordered" evidence="1">
    <location>
        <begin position="78"/>
        <end position="102"/>
    </location>
</feature>
<dbReference type="STRING" id="1117647.M5M_09410"/>
<dbReference type="AlphaFoldDB" id="K4KYP8"/>
<feature type="region of interest" description="Disordered" evidence="1">
    <location>
        <begin position="218"/>
        <end position="239"/>
    </location>
</feature>
<name>K4KYP8_SIMAS</name>
<dbReference type="EMBL" id="CP003746">
    <property type="protein sequence ID" value="AFU99067.1"/>
    <property type="molecule type" value="Genomic_DNA"/>
</dbReference>
<organism evidence="3 4">
    <name type="scientific">Simiduia agarivorans (strain DSM 21679 / JCM 13881 / BCRC 17597 / SA1)</name>
    <dbReference type="NCBI Taxonomy" id="1117647"/>
    <lineage>
        <taxon>Bacteria</taxon>
        <taxon>Pseudomonadati</taxon>
        <taxon>Pseudomonadota</taxon>
        <taxon>Gammaproteobacteria</taxon>
        <taxon>Cellvibrionales</taxon>
        <taxon>Cellvibrionaceae</taxon>
        <taxon>Simiduia</taxon>
    </lineage>
</organism>
<gene>
    <name evidence="3" type="ordered locus">M5M_09410</name>
</gene>
<feature type="chain" id="PRO_5003878591" evidence="2">
    <location>
        <begin position="31"/>
        <end position="309"/>
    </location>
</feature>
<dbReference type="KEGG" id="saga:M5M_09410"/>
<evidence type="ECO:0000256" key="2">
    <source>
        <dbReference type="SAM" id="SignalP"/>
    </source>
</evidence>
<protein>
    <submittedName>
        <fullName evidence="3">Uncharacterized protein</fullName>
    </submittedName>
</protein>
<reference evidence="3 4" key="1">
    <citation type="journal article" date="2013" name="Genome Announc.">
        <title>Complete genome sequence of Simiduia agarivorans SA1(T), a marine bacterium able to degrade a variety of polysaccharides.</title>
        <authorList>
            <person name="Lin S.Y."/>
            <person name="Shieh W.Y."/>
            <person name="Chen J.S."/>
            <person name="Tang S.L."/>
        </authorList>
    </citation>
    <scope>NUCLEOTIDE SEQUENCE [LARGE SCALE GENOMIC DNA]</scope>
    <source>
        <strain evidence="4">DSM 21679 / JCM 13881 / BCRC 17597 / SA1</strain>
    </source>
</reference>
<dbReference type="RefSeq" id="WP_015047231.1">
    <property type="nucleotide sequence ID" value="NC_018868.3"/>
</dbReference>